<dbReference type="RefSeq" id="WP_279527701.1">
    <property type="nucleotide sequence ID" value="NZ_CP122312.1"/>
</dbReference>
<comment type="caution">
    <text evidence="2">The sequence shown here is derived from an EMBL/GenBank/DDBJ whole genome shotgun (WGS) entry which is preliminary data.</text>
</comment>
<evidence type="ECO:0000313" key="3">
    <source>
        <dbReference type="Proteomes" id="UP001596447"/>
    </source>
</evidence>
<protein>
    <recommendedName>
        <fullName evidence="1">HVO-0234-like beta-propeller domain-containing protein</fullName>
    </recommendedName>
</protein>
<dbReference type="Pfam" id="PF23366">
    <property type="entry name" value="Beta-prop_HVO_0234"/>
    <property type="match status" value="1"/>
</dbReference>
<proteinExistence type="predicted"/>
<name>A0ABD5Z6W5_9EURY</name>
<evidence type="ECO:0000259" key="1">
    <source>
        <dbReference type="Pfam" id="PF23366"/>
    </source>
</evidence>
<organism evidence="2 3">
    <name type="scientific">Halospeciosus flavus</name>
    <dbReference type="NCBI Taxonomy" id="3032283"/>
    <lineage>
        <taxon>Archaea</taxon>
        <taxon>Methanobacteriati</taxon>
        <taxon>Methanobacteriota</taxon>
        <taxon>Stenosarchaea group</taxon>
        <taxon>Halobacteria</taxon>
        <taxon>Halobacteriales</taxon>
        <taxon>Halobacteriaceae</taxon>
        <taxon>Halospeciosus</taxon>
    </lineage>
</organism>
<evidence type="ECO:0000313" key="2">
    <source>
        <dbReference type="EMBL" id="MFC7200940.1"/>
    </source>
</evidence>
<sequence length="277" mass="28478">MSAEKDISLDEKRVFDESADVETVLVATELGVASISVSGEQIGRFGLEVRCVARDVAAVPGEAAVATEDGVLRTHGAEFAETGFAPAVAVGYHDEVLVAADETGRVARYEGAADEWSTVGTLDADVRAIDGDLLATSEGVYRVVDGDLSHAGLADVRDVAAAGTPHAASDGGLYALGNGWMCDVEGDATLVEVDRHTASASGVDRAHAVVDGGFLAHDDGAWLSIDLPVDETVAGVAYGTERPFVVTEDGTVLLEGDAGEWHYRSLGLAGVAGVAVP</sequence>
<dbReference type="InterPro" id="IPR056505">
    <property type="entry name" value="Beta-prop_HVO_0234"/>
</dbReference>
<gene>
    <name evidence="2" type="ORF">ACFQJ9_16275</name>
</gene>
<dbReference type="Proteomes" id="UP001596447">
    <property type="component" value="Unassembled WGS sequence"/>
</dbReference>
<dbReference type="EMBL" id="JBHTAR010000011">
    <property type="protein sequence ID" value="MFC7200940.1"/>
    <property type="molecule type" value="Genomic_DNA"/>
</dbReference>
<keyword evidence="3" id="KW-1185">Reference proteome</keyword>
<reference evidence="2 3" key="1">
    <citation type="journal article" date="2019" name="Int. J. Syst. Evol. Microbiol.">
        <title>The Global Catalogue of Microorganisms (GCM) 10K type strain sequencing project: providing services to taxonomists for standard genome sequencing and annotation.</title>
        <authorList>
            <consortium name="The Broad Institute Genomics Platform"/>
            <consortium name="The Broad Institute Genome Sequencing Center for Infectious Disease"/>
            <person name="Wu L."/>
            <person name="Ma J."/>
        </authorList>
    </citation>
    <scope>NUCLEOTIDE SEQUENCE [LARGE SCALE GENOMIC DNA]</scope>
    <source>
        <strain evidence="2 3">XZGYJ-43</strain>
    </source>
</reference>
<feature type="domain" description="HVO-0234-like beta-propeller" evidence="1">
    <location>
        <begin position="8"/>
        <end position="276"/>
    </location>
</feature>
<dbReference type="AlphaFoldDB" id="A0ABD5Z6W5"/>
<accession>A0ABD5Z6W5</accession>